<sequence length="106" mass="11543">MRDGDLIENGNGNRSTIKIGTEVENECGVGMRVRSVTGTGHESGTGSRLTSTDIKDERIHSMSMLTELQISTVWTSHPRKRTTTCDGPTSLLHFCALTSNMPCNNC</sequence>
<accession>A0A4C1YFA7</accession>
<reference evidence="1 2" key="1">
    <citation type="journal article" date="2019" name="Commun. Biol.">
        <title>The bagworm genome reveals a unique fibroin gene that provides high tensile strength.</title>
        <authorList>
            <person name="Kono N."/>
            <person name="Nakamura H."/>
            <person name="Ohtoshi R."/>
            <person name="Tomita M."/>
            <person name="Numata K."/>
            <person name="Arakawa K."/>
        </authorList>
    </citation>
    <scope>NUCLEOTIDE SEQUENCE [LARGE SCALE GENOMIC DNA]</scope>
</reference>
<name>A0A4C1YFA7_EUMVA</name>
<dbReference type="AlphaFoldDB" id="A0A4C1YFA7"/>
<comment type="caution">
    <text evidence="1">The sequence shown here is derived from an EMBL/GenBank/DDBJ whole genome shotgun (WGS) entry which is preliminary data.</text>
</comment>
<dbReference type="Proteomes" id="UP000299102">
    <property type="component" value="Unassembled WGS sequence"/>
</dbReference>
<proteinExistence type="predicted"/>
<gene>
    <name evidence="1" type="ORF">EVAR_59633_1</name>
</gene>
<organism evidence="1 2">
    <name type="scientific">Eumeta variegata</name>
    <name type="common">Bagworm moth</name>
    <name type="synonym">Eumeta japonica</name>
    <dbReference type="NCBI Taxonomy" id="151549"/>
    <lineage>
        <taxon>Eukaryota</taxon>
        <taxon>Metazoa</taxon>
        <taxon>Ecdysozoa</taxon>
        <taxon>Arthropoda</taxon>
        <taxon>Hexapoda</taxon>
        <taxon>Insecta</taxon>
        <taxon>Pterygota</taxon>
        <taxon>Neoptera</taxon>
        <taxon>Endopterygota</taxon>
        <taxon>Lepidoptera</taxon>
        <taxon>Glossata</taxon>
        <taxon>Ditrysia</taxon>
        <taxon>Tineoidea</taxon>
        <taxon>Psychidae</taxon>
        <taxon>Oiketicinae</taxon>
        <taxon>Eumeta</taxon>
    </lineage>
</organism>
<evidence type="ECO:0000313" key="2">
    <source>
        <dbReference type="Proteomes" id="UP000299102"/>
    </source>
</evidence>
<dbReference type="EMBL" id="BGZK01001220">
    <property type="protein sequence ID" value="GBP74738.1"/>
    <property type="molecule type" value="Genomic_DNA"/>
</dbReference>
<evidence type="ECO:0000313" key="1">
    <source>
        <dbReference type="EMBL" id="GBP74738.1"/>
    </source>
</evidence>
<keyword evidence="2" id="KW-1185">Reference proteome</keyword>
<protein>
    <submittedName>
        <fullName evidence="1">Uncharacterized protein</fullName>
    </submittedName>
</protein>